<name>A0A7X0EVR0_9ACTN</name>
<feature type="transmembrane region" description="Helical" evidence="1">
    <location>
        <begin position="69"/>
        <end position="90"/>
    </location>
</feature>
<dbReference type="RefSeq" id="WP_185081789.1">
    <property type="nucleotide sequence ID" value="NZ_JACHJB010000001.1"/>
</dbReference>
<protein>
    <submittedName>
        <fullName evidence="2">Uncharacterized protein</fullName>
    </submittedName>
</protein>
<sequence>MVDDSERTPSPEEMLRLIERQRADTVRHLKGDPRLIYGPWGVAWLLGFGTLFLHYGLDGEPYLPISQMQAVGVQLCLQVLAGAVAAYGITKMSGRVRGDSSARGMMYGYAWFAGMMLMVVIAMRMSPQLPPDESGLLWAAVSMLVVGVLYMAGGAIWLDWTMFFVGVCVLAVDAIGVLLGAGWHALLAAVFLGGGFLAVSVWPRRRR</sequence>
<dbReference type="Proteomes" id="UP000583800">
    <property type="component" value="Unassembled WGS sequence"/>
</dbReference>
<keyword evidence="3" id="KW-1185">Reference proteome</keyword>
<feature type="transmembrane region" description="Helical" evidence="1">
    <location>
        <begin position="102"/>
        <end position="123"/>
    </location>
</feature>
<evidence type="ECO:0000313" key="2">
    <source>
        <dbReference type="EMBL" id="MBB6343534.1"/>
    </source>
</evidence>
<accession>A0A7X0EVR0</accession>
<proteinExistence type="predicted"/>
<keyword evidence="1" id="KW-0812">Transmembrane</keyword>
<evidence type="ECO:0000313" key="3">
    <source>
        <dbReference type="Proteomes" id="UP000583800"/>
    </source>
</evidence>
<evidence type="ECO:0000256" key="1">
    <source>
        <dbReference type="SAM" id="Phobius"/>
    </source>
</evidence>
<gene>
    <name evidence="2" type="ORF">FHU36_000043</name>
</gene>
<dbReference type="AlphaFoldDB" id="A0A7X0EVR0"/>
<feature type="transmembrane region" description="Helical" evidence="1">
    <location>
        <begin position="160"/>
        <end position="179"/>
    </location>
</feature>
<organism evidence="2 3">
    <name type="scientific">Nonomuraea muscovyensis</name>
    <dbReference type="NCBI Taxonomy" id="1124761"/>
    <lineage>
        <taxon>Bacteria</taxon>
        <taxon>Bacillati</taxon>
        <taxon>Actinomycetota</taxon>
        <taxon>Actinomycetes</taxon>
        <taxon>Streptosporangiales</taxon>
        <taxon>Streptosporangiaceae</taxon>
        <taxon>Nonomuraea</taxon>
    </lineage>
</organism>
<feature type="transmembrane region" description="Helical" evidence="1">
    <location>
        <begin position="35"/>
        <end position="57"/>
    </location>
</feature>
<feature type="transmembrane region" description="Helical" evidence="1">
    <location>
        <begin position="185"/>
        <end position="202"/>
    </location>
</feature>
<keyword evidence="1" id="KW-0472">Membrane</keyword>
<keyword evidence="1" id="KW-1133">Transmembrane helix</keyword>
<reference evidence="2 3" key="1">
    <citation type="submission" date="2020-08" db="EMBL/GenBank/DDBJ databases">
        <title>Sequencing the genomes of 1000 actinobacteria strains.</title>
        <authorList>
            <person name="Klenk H.-P."/>
        </authorList>
    </citation>
    <scope>NUCLEOTIDE SEQUENCE [LARGE SCALE GENOMIC DNA]</scope>
    <source>
        <strain evidence="2 3">DSM 45913</strain>
    </source>
</reference>
<feature type="transmembrane region" description="Helical" evidence="1">
    <location>
        <begin position="135"/>
        <end position="153"/>
    </location>
</feature>
<dbReference type="EMBL" id="JACHJB010000001">
    <property type="protein sequence ID" value="MBB6343534.1"/>
    <property type="molecule type" value="Genomic_DNA"/>
</dbReference>
<comment type="caution">
    <text evidence="2">The sequence shown here is derived from an EMBL/GenBank/DDBJ whole genome shotgun (WGS) entry which is preliminary data.</text>
</comment>